<dbReference type="InterPro" id="IPR046848">
    <property type="entry name" value="E_motif"/>
</dbReference>
<dbReference type="Gene3D" id="1.25.40.10">
    <property type="entry name" value="Tetratricopeptide repeat domain"/>
    <property type="match status" value="4"/>
</dbReference>
<dbReference type="FunFam" id="1.25.40.10:FF:001093">
    <property type="entry name" value="Pentatricopeptide repeat-containing protein At2g34400"/>
    <property type="match status" value="1"/>
</dbReference>
<feature type="repeat" description="PPR" evidence="2">
    <location>
        <begin position="401"/>
        <end position="435"/>
    </location>
</feature>
<dbReference type="Pfam" id="PF01535">
    <property type="entry name" value="PPR"/>
    <property type="match status" value="5"/>
</dbReference>
<feature type="repeat" description="PPR" evidence="2">
    <location>
        <begin position="300"/>
        <end position="334"/>
    </location>
</feature>
<dbReference type="Proteomes" id="UP000321947">
    <property type="component" value="Unassembled WGS sequence"/>
</dbReference>
<dbReference type="FunFam" id="1.25.40.10:FF:000642">
    <property type="entry name" value="Pentatricopeptide repeat-containing protein mitochondrial"/>
    <property type="match status" value="1"/>
</dbReference>
<gene>
    <name evidence="3" type="ORF">E5676_scaffold46G001210</name>
</gene>
<evidence type="ECO:0000256" key="2">
    <source>
        <dbReference type="PROSITE-ProRule" id="PRU00708"/>
    </source>
</evidence>
<dbReference type="InterPro" id="IPR046960">
    <property type="entry name" value="PPR_At4g14850-like_plant"/>
</dbReference>
<keyword evidence="1" id="KW-0677">Repeat</keyword>
<proteinExistence type="predicted"/>
<evidence type="ECO:0000256" key="1">
    <source>
        <dbReference type="ARBA" id="ARBA00022737"/>
    </source>
</evidence>
<name>A0A5D3BXR6_CUCMM</name>
<dbReference type="Pfam" id="PF20431">
    <property type="entry name" value="E_motif"/>
    <property type="match status" value="1"/>
</dbReference>
<dbReference type="GO" id="GO:0003723">
    <property type="term" value="F:RNA binding"/>
    <property type="evidence" value="ECO:0007669"/>
    <property type="project" value="InterPro"/>
</dbReference>
<evidence type="ECO:0000313" key="4">
    <source>
        <dbReference type="Proteomes" id="UP000321947"/>
    </source>
</evidence>
<sequence>MNFSPTLRFEMLIWTSTHFGRSRLVHSFSFNVLKAAAPVNSIPRDTLLHSVVVKLGLANELSVQNKLLKVYVKCRDLDSARSLFDEMPRRNAVSWNTVICGLVDGGYGGEFKTRQRLIFLYFKKMLMGLVDPDGITFNGLFRSCVVLNDVESGRQLHSFVMKIGFDLDCFVGSALVDFYAKCGLYEDARLAFSCTLYKDLVLWNVMLYCYVFNSLSREAIEGFRLMQLEGFKGDEFTFSSLLSSCKYKGSGELGKQLHGLLIKQSFDLDILVASSLIDVYAKNDNLYDARKVFDEMPTRNSVSWTTMIVGYGQQEYGKEAVKLFRRMFGKDYCLDELTFASVLSSCGFTSGASELMQVHSCLIKLGFEAFLSINNGLIYAYSKCGIVAAALQCFRLIAEPDLVTWTSIICGLAFCGLEKDAVKLFDKMLSYGIRPDKIAFLGVLSACSHGGFVSMGLHYFNLMTNQYQLVPDPEHLTCLIDLLGRAGSLDQAFDLLKSMRKEAGPDALTAFIRACRTHGNLKLAKWAMEFISEPDEPVNYSLVSNMYASEGRWSDVARMHKLINDRCEQKTPGLSWVEIAGYNHLFKSGDRSHPQSSDLYAMLGLLLNTMKEDYKSTAF</sequence>
<dbReference type="PANTHER" id="PTHR47926">
    <property type="entry name" value="PENTATRICOPEPTIDE REPEAT-CONTAINING PROTEIN"/>
    <property type="match status" value="1"/>
</dbReference>
<dbReference type="Pfam" id="PF13041">
    <property type="entry name" value="PPR_2"/>
    <property type="match status" value="1"/>
</dbReference>
<evidence type="ECO:0000313" key="3">
    <source>
        <dbReference type="EMBL" id="TYK03026.1"/>
    </source>
</evidence>
<dbReference type="EMBL" id="SSTD01015300">
    <property type="protein sequence ID" value="TYK03026.1"/>
    <property type="molecule type" value="Genomic_DNA"/>
</dbReference>
<feature type="repeat" description="PPR" evidence="2">
    <location>
        <begin position="60"/>
        <end position="94"/>
    </location>
</feature>
<dbReference type="NCBIfam" id="TIGR00756">
    <property type="entry name" value="PPR"/>
    <property type="match status" value="5"/>
</dbReference>
<organism evidence="3 4">
    <name type="scientific">Cucumis melo var. makuwa</name>
    <name type="common">Oriental melon</name>
    <dbReference type="NCBI Taxonomy" id="1194695"/>
    <lineage>
        <taxon>Eukaryota</taxon>
        <taxon>Viridiplantae</taxon>
        <taxon>Streptophyta</taxon>
        <taxon>Embryophyta</taxon>
        <taxon>Tracheophyta</taxon>
        <taxon>Spermatophyta</taxon>
        <taxon>Magnoliopsida</taxon>
        <taxon>eudicotyledons</taxon>
        <taxon>Gunneridae</taxon>
        <taxon>Pentapetalae</taxon>
        <taxon>rosids</taxon>
        <taxon>fabids</taxon>
        <taxon>Cucurbitales</taxon>
        <taxon>Cucurbitaceae</taxon>
        <taxon>Benincaseae</taxon>
        <taxon>Cucumis</taxon>
    </lineage>
</organism>
<protein>
    <submittedName>
        <fullName evidence="3">Pentatricopeptide repeat-containing protein</fullName>
    </submittedName>
</protein>
<dbReference type="GO" id="GO:0009451">
    <property type="term" value="P:RNA modification"/>
    <property type="evidence" value="ECO:0007669"/>
    <property type="project" value="InterPro"/>
</dbReference>
<dbReference type="PANTHER" id="PTHR47926:SF511">
    <property type="entry name" value="PENTATRICOPEPTIDE REPEAT-CONTAINING PROTEIN"/>
    <property type="match status" value="1"/>
</dbReference>
<dbReference type="PROSITE" id="PS51375">
    <property type="entry name" value="PPR"/>
    <property type="match status" value="3"/>
</dbReference>
<dbReference type="InterPro" id="IPR002885">
    <property type="entry name" value="PPR_rpt"/>
</dbReference>
<dbReference type="FunFam" id="1.25.40.10:FF:000073">
    <property type="entry name" value="Pentatricopeptide repeat-containing protein chloroplastic"/>
    <property type="match status" value="2"/>
</dbReference>
<comment type="caution">
    <text evidence="3">The sequence shown here is derived from an EMBL/GenBank/DDBJ whole genome shotgun (WGS) entry which is preliminary data.</text>
</comment>
<reference evidence="3 4" key="1">
    <citation type="submission" date="2019-08" db="EMBL/GenBank/DDBJ databases">
        <title>Draft genome sequences of two oriental melons (Cucumis melo L. var makuwa).</title>
        <authorList>
            <person name="Kwon S.-Y."/>
        </authorList>
    </citation>
    <scope>NUCLEOTIDE SEQUENCE [LARGE SCALE GENOMIC DNA]</scope>
    <source>
        <strain evidence="4">cv. Chang Bougi</strain>
        <tissue evidence="3">Leaf</tissue>
    </source>
</reference>
<dbReference type="InterPro" id="IPR011990">
    <property type="entry name" value="TPR-like_helical_dom_sf"/>
</dbReference>
<dbReference type="AlphaFoldDB" id="A0A5D3BXR6"/>
<accession>A0A5D3BXR6</accession>